<name>A0A3A9JJC3_9PROT</name>
<reference evidence="2 5" key="1">
    <citation type="submission" date="2018-09" db="EMBL/GenBank/DDBJ databases">
        <title>Roseomonas sp. nov., isolated from feces of Tibetan antelopes in the Qinghai-Tibet plateau, China.</title>
        <authorList>
            <person name="Tian Z."/>
        </authorList>
    </citation>
    <scope>NUCLEOTIDE SEQUENCE [LARGE SCALE GENOMIC DNA]</scope>
    <source>
        <strain evidence="3 4">Z23</strain>
        <strain evidence="2 5">Z24</strain>
    </source>
</reference>
<feature type="region of interest" description="Disordered" evidence="1">
    <location>
        <begin position="131"/>
        <end position="154"/>
    </location>
</feature>
<organism evidence="2 5">
    <name type="scientific">Teichococcus wenyumeiae</name>
    <dbReference type="NCBI Taxonomy" id="2478470"/>
    <lineage>
        <taxon>Bacteria</taxon>
        <taxon>Pseudomonadati</taxon>
        <taxon>Pseudomonadota</taxon>
        <taxon>Alphaproteobacteria</taxon>
        <taxon>Acetobacterales</taxon>
        <taxon>Roseomonadaceae</taxon>
        <taxon>Roseomonas</taxon>
    </lineage>
</organism>
<dbReference type="OrthoDB" id="7271355at2"/>
<dbReference type="InParanoid" id="A0A3A9JJC3"/>
<dbReference type="Proteomes" id="UP000278036">
    <property type="component" value="Unassembled WGS sequence"/>
</dbReference>
<comment type="caution">
    <text evidence="2">The sequence shown here is derived from an EMBL/GenBank/DDBJ whole genome shotgun (WGS) entry which is preliminary data.</text>
</comment>
<proteinExistence type="predicted"/>
<dbReference type="AlphaFoldDB" id="A0A3A9JJC3"/>
<evidence type="ECO:0000256" key="1">
    <source>
        <dbReference type="SAM" id="MobiDB-lite"/>
    </source>
</evidence>
<gene>
    <name evidence="2" type="ORF">D6Z83_12290</name>
    <name evidence="3" type="ORF">EBE87_00970</name>
</gene>
<dbReference type="EMBL" id="RAQU01000065">
    <property type="protein sequence ID" value="RKK03866.1"/>
    <property type="molecule type" value="Genomic_DNA"/>
</dbReference>
<evidence type="ECO:0000313" key="4">
    <source>
        <dbReference type="Proteomes" id="UP000274097"/>
    </source>
</evidence>
<accession>A0A3A9JJC3</accession>
<dbReference type="EMBL" id="RFLX01000001">
    <property type="protein sequence ID" value="RMI26990.1"/>
    <property type="molecule type" value="Genomic_DNA"/>
</dbReference>
<dbReference type="RefSeq" id="WP_120638603.1">
    <property type="nucleotide sequence ID" value="NZ_RAQU01000065.1"/>
</dbReference>
<keyword evidence="4" id="KW-1185">Reference proteome</keyword>
<dbReference type="Proteomes" id="UP000274097">
    <property type="component" value="Unassembled WGS sequence"/>
</dbReference>
<evidence type="ECO:0000313" key="2">
    <source>
        <dbReference type="EMBL" id="RKK03866.1"/>
    </source>
</evidence>
<evidence type="ECO:0000313" key="3">
    <source>
        <dbReference type="EMBL" id="RMI26990.1"/>
    </source>
</evidence>
<protein>
    <submittedName>
        <fullName evidence="2">Uncharacterized protein</fullName>
    </submittedName>
</protein>
<sequence length="161" mass="17558">MSEYFPSEDLRALWYERRAVVLQALRDAAVTLQPAGLEMRETQGWALWAKLGSWTVDVSTGMPFSTSNTLLLLQRVMRVNGFGPGKPSFQETRVDFAPGTATLTEAGQAALTGAAEQLLRLLREGPAVKLTAQGRPAKRKPRSPTRNTLAARATYAKAVGQ</sequence>
<evidence type="ECO:0000313" key="5">
    <source>
        <dbReference type="Proteomes" id="UP000278036"/>
    </source>
</evidence>